<dbReference type="Pfam" id="PF00008">
    <property type="entry name" value="EGF"/>
    <property type="match status" value="1"/>
</dbReference>
<evidence type="ECO:0000256" key="4">
    <source>
        <dbReference type="ARBA" id="ARBA00022737"/>
    </source>
</evidence>
<dbReference type="PROSITE" id="PS00022">
    <property type="entry name" value="EGF_1"/>
    <property type="match status" value="3"/>
</dbReference>
<dbReference type="SMART" id="SM00179">
    <property type="entry name" value="EGF_CA"/>
    <property type="match status" value="3"/>
</dbReference>
<name>C3YNJ2_BRAFL</name>
<dbReference type="GO" id="GO:0005524">
    <property type="term" value="F:ATP binding"/>
    <property type="evidence" value="ECO:0007669"/>
    <property type="project" value="UniProtKB-UniRule"/>
</dbReference>
<evidence type="ECO:0000313" key="15">
    <source>
        <dbReference type="EMBL" id="EEN58298.1"/>
    </source>
</evidence>
<evidence type="ECO:0000256" key="1">
    <source>
        <dbReference type="ARBA" id="ARBA00004479"/>
    </source>
</evidence>
<dbReference type="GO" id="GO:0005509">
    <property type="term" value="F:calcium ion binding"/>
    <property type="evidence" value="ECO:0007669"/>
    <property type="project" value="InterPro"/>
</dbReference>
<sequence length="1063" mass="117138">MKQPYKEAGPPFEEAESPKGGCRNESDFAAQAVIVHEPFTYGNNDEETVPSVEDDQQVYDKGYEETLANASQAINQYGSGEAVSSPEFNRVYDGEAVSSPELNRVYGGEAVSSPDFNRVYGDEVEVTSSQFVYGNDNGEAMSTASPAIYINDVLLLVIADLASSEIFVDKGGFLKWELSANPVLAGAEDKLEMKFKACNERGLLIYQAGQAQNFFSMGVFNGRIYIEASLSGQLLEMFIGDENSPPVQHNQTHVVVITNMRQHHLGQMMAVVDGSNAPLSVLTDVQPTLSFTDPNLLGNTFIGGYKEVNDLRLQSDRLYNYPIVCISYLYVGSPSREVDLTSTTEGTGQNVPTCPVCAPPSIATLRSSRSYMKVKADLQPRSGTTISLKFRTKAKNGLLFYFGGPAWLVVYLKDGKAVLRLNTKGSGADQSYMSTNSFNDGQEQELFIERDANTAIMKDRAGNIIGLVTFQGQGADAAHSLNVDSLYVGGFKNPAVDLTTDAKQYIEVTESLKGCLEEFRFVSYSSVEETAPQIDFKTKTIESRNTTFDQCHELDTCLFQECTGVGQVCSLGVCECKPGWNEQTPGADPLVCIDIDECQSNPCQNGGTCINMENAYRCQCPEQYKGKNCDTERNCYNFPCHLGGTCIEGTSATPSISGRNCTCPRGSSGVSCEDDVDECSLTQNCVTGTCRNLVGSYECTCKVGYDGYLCRNVIDNCANNPCDPGRCYNVIGGFNCTCANDSEARIFISIFVVFFLIIFQSLLDFTSYHQKCPSSSSSIPAIVGGVVAVLLSLLLLAGLGVFIWRRNKAKQAAPTPQARRQDEHRNDLHQPAADVSEPPYHIPLRIMGNSERELSWNDISLSSQLLGSGNFGEVRKGTVKLGGDMVQSAIKVLKSGADQESHQEFQQEVDIMRHVGYHPNIVNLLGTCNHKAANGDLLKYLRKSRVHMTERPYANMRPEVKTTSTLSPVMLLRIACDVASGMEHLAGKDVVLWYPYLGDRDPWYHVMMRCWEHLPTDRPTFSELVQELKNMMRDMTNYINVDDDYEYEVVESGDDDDDGDFMM</sequence>
<evidence type="ECO:0000256" key="9">
    <source>
        <dbReference type="PROSITE-ProRule" id="PRU10141"/>
    </source>
</evidence>
<keyword evidence="6 8" id="KW-1015">Disulfide bond</keyword>
<dbReference type="PROSITE" id="PS50011">
    <property type="entry name" value="PROTEIN_KINASE_DOM"/>
    <property type="match status" value="1"/>
</dbReference>
<evidence type="ECO:0000256" key="8">
    <source>
        <dbReference type="PROSITE-ProRule" id="PRU00076"/>
    </source>
</evidence>
<dbReference type="eggNOG" id="KOG0200">
    <property type="taxonomic scope" value="Eukaryota"/>
</dbReference>
<dbReference type="CDD" id="cd00110">
    <property type="entry name" value="LamG"/>
    <property type="match status" value="1"/>
</dbReference>
<evidence type="ECO:0000256" key="2">
    <source>
        <dbReference type="ARBA" id="ARBA00022536"/>
    </source>
</evidence>
<dbReference type="InterPro" id="IPR000742">
    <property type="entry name" value="EGF"/>
</dbReference>
<dbReference type="PANTHER" id="PTHR24416:SF613">
    <property type="entry name" value="RECEPTOR PROTEIN-TYROSINE KINASE"/>
    <property type="match status" value="1"/>
</dbReference>
<keyword evidence="11" id="KW-0472">Membrane</keyword>
<dbReference type="PANTHER" id="PTHR24416">
    <property type="entry name" value="TYROSINE-PROTEIN KINASE RECEPTOR"/>
    <property type="match status" value="1"/>
</dbReference>
<dbReference type="GO" id="GO:0016020">
    <property type="term" value="C:membrane"/>
    <property type="evidence" value="ECO:0007669"/>
    <property type="project" value="UniProtKB-SubCell"/>
</dbReference>
<dbReference type="PROSITE" id="PS00010">
    <property type="entry name" value="ASX_HYDROXYL"/>
    <property type="match status" value="3"/>
</dbReference>
<dbReference type="AlphaFoldDB" id="C3YNJ2"/>
<comment type="caution">
    <text evidence="8">Lacks conserved residue(s) required for the propagation of feature annotation.</text>
</comment>
<dbReference type="InterPro" id="IPR049883">
    <property type="entry name" value="NOTCH1_EGF-like"/>
</dbReference>
<dbReference type="SMART" id="SM00282">
    <property type="entry name" value="LamG"/>
    <property type="match status" value="2"/>
</dbReference>
<evidence type="ECO:0000256" key="7">
    <source>
        <dbReference type="ARBA" id="ARBA00023180"/>
    </source>
</evidence>
<dbReference type="InterPro" id="IPR000152">
    <property type="entry name" value="EGF-type_Asp/Asn_hydroxyl_site"/>
</dbReference>
<dbReference type="EMBL" id="GG666533">
    <property type="protein sequence ID" value="EEN58298.1"/>
    <property type="molecule type" value="Genomic_DNA"/>
</dbReference>
<feature type="region of interest" description="Disordered" evidence="10">
    <location>
        <begin position="813"/>
        <end position="838"/>
    </location>
</feature>
<dbReference type="InterPro" id="IPR017441">
    <property type="entry name" value="Protein_kinase_ATP_BS"/>
</dbReference>
<feature type="domain" description="EGF-like" evidence="14">
    <location>
        <begin position="594"/>
        <end position="630"/>
    </location>
</feature>
<dbReference type="InterPro" id="IPR000719">
    <property type="entry name" value="Prot_kinase_dom"/>
</dbReference>
<evidence type="ECO:0000256" key="6">
    <source>
        <dbReference type="ARBA" id="ARBA00023157"/>
    </source>
</evidence>
<dbReference type="PROSITE" id="PS00107">
    <property type="entry name" value="PROTEIN_KINASE_ATP"/>
    <property type="match status" value="1"/>
</dbReference>
<keyword evidence="3" id="KW-0732">Signal</keyword>
<feature type="disulfide bond" evidence="8">
    <location>
        <begin position="620"/>
        <end position="629"/>
    </location>
</feature>
<feature type="domain" description="EGF-like" evidence="14">
    <location>
        <begin position="631"/>
        <end position="673"/>
    </location>
</feature>
<feature type="binding site" evidence="9">
    <location>
        <position position="891"/>
    </location>
    <ligand>
        <name>ATP</name>
        <dbReference type="ChEBI" id="CHEBI:30616"/>
    </ligand>
</feature>
<evidence type="ECO:0000256" key="3">
    <source>
        <dbReference type="ARBA" id="ARBA00022729"/>
    </source>
</evidence>
<dbReference type="Pfam" id="PF02210">
    <property type="entry name" value="Laminin_G_2"/>
    <property type="match status" value="1"/>
</dbReference>
<dbReference type="PROSITE" id="PS01187">
    <property type="entry name" value="EGF_CA"/>
    <property type="match status" value="2"/>
</dbReference>
<evidence type="ECO:0008006" key="16">
    <source>
        <dbReference type="Google" id="ProtNLM"/>
    </source>
</evidence>
<dbReference type="Pfam" id="PF07714">
    <property type="entry name" value="PK_Tyr_Ser-Thr"/>
    <property type="match status" value="1"/>
</dbReference>
<keyword evidence="4" id="KW-0677">Repeat</keyword>
<dbReference type="InParanoid" id="C3YNJ2"/>
<evidence type="ECO:0000259" key="14">
    <source>
        <dbReference type="PROSITE" id="PS50026"/>
    </source>
</evidence>
<feature type="compositionally biased region" description="Basic and acidic residues" evidence="10">
    <location>
        <begin position="819"/>
        <end position="828"/>
    </location>
</feature>
<feature type="domain" description="Laminin G" evidence="13">
    <location>
        <begin position="163"/>
        <end position="357"/>
    </location>
</feature>
<dbReference type="PRINTS" id="PR00010">
    <property type="entry name" value="EGFBLOOD"/>
</dbReference>
<dbReference type="FunFam" id="2.10.25.10:FF:000122">
    <property type="entry name" value="Protein crumbs homolog 2"/>
    <property type="match status" value="1"/>
</dbReference>
<dbReference type="PROSITE" id="PS01186">
    <property type="entry name" value="EGF_2"/>
    <property type="match status" value="1"/>
</dbReference>
<dbReference type="CDD" id="cd00054">
    <property type="entry name" value="EGF_CA"/>
    <property type="match status" value="3"/>
</dbReference>
<dbReference type="InterPro" id="IPR018097">
    <property type="entry name" value="EGF_Ca-bd_CS"/>
</dbReference>
<dbReference type="Gene3D" id="3.30.200.20">
    <property type="entry name" value="Phosphorylase Kinase, domain 1"/>
    <property type="match status" value="1"/>
</dbReference>
<dbReference type="Gene3D" id="2.60.120.200">
    <property type="match status" value="2"/>
</dbReference>
<dbReference type="InterPro" id="IPR001245">
    <property type="entry name" value="Ser-Thr/Tyr_kinase_cat_dom"/>
</dbReference>
<dbReference type="SUPFAM" id="SSF57196">
    <property type="entry name" value="EGF/Laminin"/>
    <property type="match status" value="2"/>
</dbReference>
<evidence type="ECO:0000256" key="10">
    <source>
        <dbReference type="SAM" id="MobiDB-lite"/>
    </source>
</evidence>
<dbReference type="PROSITE" id="PS50025">
    <property type="entry name" value="LAM_G_DOMAIN"/>
    <property type="match status" value="2"/>
</dbReference>
<proteinExistence type="predicted"/>
<feature type="disulfide bond" evidence="8">
    <location>
        <begin position="701"/>
        <end position="710"/>
    </location>
</feature>
<dbReference type="eggNOG" id="KOG1217">
    <property type="taxonomic scope" value="Eukaryota"/>
</dbReference>
<dbReference type="Pfam" id="PF07645">
    <property type="entry name" value="EGF_CA"/>
    <property type="match status" value="1"/>
</dbReference>
<feature type="disulfide bond" evidence="8">
    <location>
        <begin position="663"/>
        <end position="672"/>
    </location>
</feature>
<dbReference type="InterPro" id="IPR011009">
    <property type="entry name" value="Kinase-like_dom_sf"/>
</dbReference>
<dbReference type="SUPFAM" id="SSF56112">
    <property type="entry name" value="Protein kinase-like (PK-like)"/>
    <property type="match status" value="1"/>
</dbReference>
<feature type="region of interest" description="Disordered" evidence="10">
    <location>
        <begin position="1"/>
        <end position="24"/>
    </location>
</feature>
<gene>
    <name evidence="15" type="ORF">BRAFLDRAFT_76974</name>
</gene>
<feature type="transmembrane region" description="Helical" evidence="11">
    <location>
        <begin position="779"/>
        <end position="804"/>
    </location>
</feature>
<evidence type="ECO:0000256" key="5">
    <source>
        <dbReference type="ARBA" id="ARBA00022840"/>
    </source>
</evidence>
<reference evidence="15" key="1">
    <citation type="journal article" date="2008" name="Nature">
        <title>The amphioxus genome and the evolution of the chordate karyotype.</title>
        <authorList>
            <consortium name="US DOE Joint Genome Institute (JGI-PGF)"/>
            <person name="Putnam N.H."/>
            <person name="Butts T."/>
            <person name="Ferrier D.E.K."/>
            <person name="Furlong R.F."/>
            <person name="Hellsten U."/>
            <person name="Kawashima T."/>
            <person name="Robinson-Rechavi M."/>
            <person name="Shoguchi E."/>
            <person name="Terry A."/>
            <person name="Yu J.-K."/>
            <person name="Benito-Gutierrez E.L."/>
            <person name="Dubchak I."/>
            <person name="Garcia-Fernandez J."/>
            <person name="Gibson-Brown J.J."/>
            <person name="Grigoriev I.V."/>
            <person name="Horton A.C."/>
            <person name="de Jong P.J."/>
            <person name="Jurka J."/>
            <person name="Kapitonov V.V."/>
            <person name="Kohara Y."/>
            <person name="Kuroki Y."/>
            <person name="Lindquist E."/>
            <person name="Lucas S."/>
            <person name="Osoegawa K."/>
            <person name="Pennacchio L.A."/>
            <person name="Salamov A.A."/>
            <person name="Satou Y."/>
            <person name="Sauka-Spengler T."/>
            <person name="Schmutz J."/>
            <person name="Shin-I T."/>
            <person name="Toyoda A."/>
            <person name="Bronner-Fraser M."/>
            <person name="Fujiyama A."/>
            <person name="Holland L.Z."/>
            <person name="Holland P.W.H."/>
            <person name="Satoh N."/>
            <person name="Rokhsar D.S."/>
        </authorList>
    </citation>
    <scope>NUCLEOTIDE SEQUENCE [LARGE SCALE GENOMIC DNA]</scope>
    <source>
        <strain evidence="15">S238N-H82</strain>
        <tissue evidence="15">Testes</tissue>
    </source>
</reference>
<comment type="subcellular location">
    <subcellularLocation>
        <location evidence="1">Membrane</location>
        <topology evidence="1">Single-pass type I membrane protein</topology>
    </subcellularLocation>
</comment>
<dbReference type="InterPro" id="IPR013320">
    <property type="entry name" value="ConA-like_dom_sf"/>
</dbReference>
<dbReference type="InterPro" id="IPR050122">
    <property type="entry name" value="RTK"/>
</dbReference>
<dbReference type="InterPro" id="IPR001791">
    <property type="entry name" value="Laminin_G"/>
</dbReference>
<dbReference type="FunFam" id="2.10.25.10:FF:001261">
    <property type="entry name" value="Bb-cadherin"/>
    <property type="match status" value="1"/>
</dbReference>
<evidence type="ECO:0000259" key="13">
    <source>
        <dbReference type="PROSITE" id="PS50025"/>
    </source>
</evidence>
<dbReference type="SMART" id="SM00181">
    <property type="entry name" value="EGF"/>
    <property type="match status" value="5"/>
</dbReference>
<dbReference type="Gene3D" id="1.20.5.510">
    <property type="entry name" value="Single helix bin"/>
    <property type="match status" value="1"/>
</dbReference>
<evidence type="ECO:0000259" key="12">
    <source>
        <dbReference type="PROSITE" id="PS50011"/>
    </source>
</evidence>
<keyword evidence="7" id="KW-0325">Glycoprotein</keyword>
<dbReference type="Gene3D" id="2.10.25.10">
    <property type="entry name" value="Laminin"/>
    <property type="match status" value="3"/>
</dbReference>
<keyword evidence="5 9" id="KW-0067">ATP-binding</keyword>
<keyword evidence="11" id="KW-1133">Transmembrane helix</keyword>
<dbReference type="SUPFAM" id="SSF49899">
    <property type="entry name" value="Concanavalin A-like lectins/glucanases"/>
    <property type="match status" value="2"/>
</dbReference>
<dbReference type="GO" id="GO:0004672">
    <property type="term" value="F:protein kinase activity"/>
    <property type="evidence" value="ECO:0007669"/>
    <property type="project" value="InterPro"/>
</dbReference>
<dbReference type="InterPro" id="IPR001881">
    <property type="entry name" value="EGF-like_Ca-bd_dom"/>
</dbReference>
<protein>
    <recommendedName>
        <fullName evidence="16">Receptor protein-tyrosine kinase</fullName>
    </recommendedName>
</protein>
<keyword evidence="11" id="KW-0812">Transmembrane</keyword>
<keyword evidence="2 8" id="KW-0245">EGF-like domain</keyword>
<dbReference type="Gene3D" id="1.10.510.10">
    <property type="entry name" value="Transferase(Phosphotransferase) domain 1"/>
    <property type="match status" value="1"/>
</dbReference>
<evidence type="ECO:0000256" key="11">
    <source>
        <dbReference type="SAM" id="Phobius"/>
    </source>
</evidence>
<feature type="domain" description="Protein kinase" evidence="12">
    <location>
        <begin position="860"/>
        <end position="1063"/>
    </location>
</feature>
<accession>C3YNJ2</accession>
<feature type="transmembrane region" description="Helical" evidence="11">
    <location>
        <begin position="746"/>
        <end position="767"/>
    </location>
</feature>
<organism>
    <name type="scientific">Branchiostoma floridae</name>
    <name type="common">Florida lancelet</name>
    <name type="synonym">Amphioxus</name>
    <dbReference type="NCBI Taxonomy" id="7739"/>
    <lineage>
        <taxon>Eukaryota</taxon>
        <taxon>Metazoa</taxon>
        <taxon>Chordata</taxon>
        <taxon>Cephalochordata</taxon>
        <taxon>Leptocardii</taxon>
        <taxon>Amphioxiformes</taxon>
        <taxon>Branchiostomatidae</taxon>
        <taxon>Branchiostoma</taxon>
    </lineage>
</organism>
<feature type="domain" description="EGF-like" evidence="14">
    <location>
        <begin position="675"/>
        <end position="711"/>
    </location>
</feature>
<dbReference type="PROSITE" id="PS50026">
    <property type="entry name" value="EGF_3"/>
    <property type="match status" value="3"/>
</dbReference>
<keyword evidence="9" id="KW-0547">Nucleotide-binding</keyword>
<feature type="domain" description="Laminin G" evidence="13">
    <location>
        <begin position="361"/>
        <end position="551"/>
    </location>
</feature>